<keyword evidence="4" id="KW-0597">Phosphoprotein</keyword>
<keyword evidence="14" id="KW-0547">Nucleotide-binding</keyword>
<dbReference type="EC" id="2.7.13.3" evidence="3"/>
<dbReference type="EMBL" id="BAAABM010000053">
    <property type="protein sequence ID" value="GAA0359273.1"/>
    <property type="molecule type" value="Genomic_DNA"/>
</dbReference>
<dbReference type="InterPro" id="IPR003660">
    <property type="entry name" value="HAMP_dom"/>
</dbReference>
<dbReference type="Gene3D" id="3.30.565.10">
    <property type="entry name" value="Histidine kinase-like ATPase, C-terminal domain"/>
    <property type="match status" value="1"/>
</dbReference>
<keyword evidence="7" id="KW-0418">Kinase</keyword>
<dbReference type="CDD" id="cd00082">
    <property type="entry name" value="HisKA"/>
    <property type="match status" value="1"/>
</dbReference>
<evidence type="ECO:0000256" key="2">
    <source>
        <dbReference type="ARBA" id="ARBA00004236"/>
    </source>
</evidence>
<keyword evidence="6 11" id="KW-0812">Transmembrane</keyword>
<dbReference type="InterPro" id="IPR004358">
    <property type="entry name" value="Sig_transdc_His_kin-like_C"/>
</dbReference>
<evidence type="ECO:0000256" key="1">
    <source>
        <dbReference type="ARBA" id="ARBA00000085"/>
    </source>
</evidence>
<dbReference type="PRINTS" id="PR00344">
    <property type="entry name" value="BCTRLSENSOR"/>
</dbReference>
<dbReference type="SMART" id="SM00387">
    <property type="entry name" value="HATPase_c"/>
    <property type="match status" value="1"/>
</dbReference>
<keyword evidence="8 11" id="KW-1133">Transmembrane helix</keyword>
<evidence type="ECO:0000256" key="9">
    <source>
        <dbReference type="ARBA" id="ARBA00023012"/>
    </source>
</evidence>
<keyword evidence="10 11" id="KW-0472">Membrane</keyword>
<proteinExistence type="predicted"/>
<dbReference type="InterPro" id="IPR036097">
    <property type="entry name" value="HisK_dim/P_sf"/>
</dbReference>
<evidence type="ECO:0000256" key="5">
    <source>
        <dbReference type="ARBA" id="ARBA00022679"/>
    </source>
</evidence>
<evidence type="ECO:0000259" key="13">
    <source>
        <dbReference type="PROSITE" id="PS50885"/>
    </source>
</evidence>
<comment type="catalytic activity">
    <reaction evidence="1">
        <text>ATP + protein L-histidine = ADP + protein N-phospho-L-histidine.</text>
        <dbReference type="EC" id="2.7.13.3"/>
    </reaction>
</comment>
<feature type="domain" description="Histidine kinase" evidence="12">
    <location>
        <begin position="187"/>
        <end position="398"/>
    </location>
</feature>
<keyword evidence="9" id="KW-0902">Two-component regulatory system</keyword>
<dbReference type="InterPro" id="IPR050428">
    <property type="entry name" value="TCS_sensor_his_kinase"/>
</dbReference>
<dbReference type="PANTHER" id="PTHR45436">
    <property type="entry name" value="SENSOR HISTIDINE KINASE YKOH"/>
    <property type="match status" value="1"/>
</dbReference>
<evidence type="ECO:0000259" key="12">
    <source>
        <dbReference type="PROSITE" id="PS50109"/>
    </source>
</evidence>
<evidence type="ECO:0000256" key="4">
    <source>
        <dbReference type="ARBA" id="ARBA00022553"/>
    </source>
</evidence>
<dbReference type="InterPro" id="IPR036890">
    <property type="entry name" value="HATPase_C_sf"/>
</dbReference>
<dbReference type="Gene3D" id="6.10.340.10">
    <property type="match status" value="1"/>
</dbReference>
<evidence type="ECO:0000256" key="11">
    <source>
        <dbReference type="SAM" id="Phobius"/>
    </source>
</evidence>
<dbReference type="Pfam" id="PF00672">
    <property type="entry name" value="HAMP"/>
    <property type="match status" value="1"/>
</dbReference>
<keyword evidence="14" id="KW-0067">ATP-binding</keyword>
<name>A0ABN0XAV6_9ACTN</name>
<evidence type="ECO:0000256" key="8">
    <source>
        <dbReference type="ARBA" id="ARBA00022989"/>
    </source>
</evidence>
<dbReference type="PROSITE" id="PS50885">
    <property type="entry name" value="HAMP"/>
    <property type="match status" value="1"/>
</dbReference>
<feature type="domain" description="HAMP" evidence="13">
    <location>
        <begin position="126"/>
        <end position="179"/>
    </location>
</feature>
<comment type="subcellular location">
    <subcellularLocation>
        <location evidence="2">Cell membrane</location>
    </subcellularLocation>
</comment>
<dbReference type="Pfam" id="PF00512">
    <property type="entry name" value="HisKA"/>
    <property type="match status" value="1"/>
</dbReference>
<dbReference type="InterPro" id="IPR005467">
    <property type="entry name" value="His_kinase_dom"/>
</dbReference>
<dbReference type="Pfam" id="PF02518">
    <property type="entry name" value="HATPase_c"/>
    <property type="match status" value="1"/>
</dbReference>
<dbReference type="PANTHER" id="PTHR45436:SF5">
    <property type="entry name" value="SENSOR HISTIDINE KINASE TRCS"/>
    <property type="match status" value="1"/>
</dbReference>
<dbReference type="Proteomes" id="UP001501822">
    <property type="component" value="Unassembled WGS sequence"/>
</dbReference>
<dbReference type="CDD" id="cd06225">
    <property type="entry name" value="HAMP"/>
    <property type="match status" value="1"/>
</dbReference>
<evidence type="ECO:0000256" key="6">
    <source>
        <dbReference type="ARBA" id="ARBA00022692"/>
    </source>
</evidence>
<dbReference type="SUPFAM" id="SSF158472">
    <property type="entry name" value="HAMP domain-like"/>
    <property type="match status" value="1"/>
</dbReference>
<dbReference type="InterPro" id="IPR003594">
    <property type="entry name" value="HATPase_dom"/>
</dbReference>
<sequence length="398" mass="43149">MLTLLRPRVPAGLRPRTVRLRFTALYGALFAVSGAILLAITYLLVRHATGPRRVIYRTGQIGPATSGGGIFPKQPVPPDLQRLTTQLDAEVARQHAAQMHALLVQSGIALTIMMLVSVVLGWLVAGRVLRPLRTMTFTIRRISARNVHERLAVQGPRDELKDLADTVDGLLGRLETALGAHKRFVANAAHELRTPLTLGHALLEETLTDREADVPAFRATSERVLAIGEQQERLLEALLTLATSERGLDRRERFDLCELTGQALLAPRPQVDRLGLRIEARTLPAPAAGDPALAERLVANLLDNAVRHNVPGGRVEVGTATETGRAVLRVRNTGPVIPPDRVAELFEPFQRLGGRTARDDGGHGLGLSIVRAIATAHDATVTAHARPEGGLDVEVRFP</sequence>
<protein>
    <recommendedName>
        <fullName evidence="3">histidine kinase</fullName>
        <ecNumber evidence="3">2.7.13.3</ecNumber>
    </recommendedName>
</protein>
<dbReference type="SMART" id="SM00388">
    <property type="entry name" value="HisKA"/>
    <property type="match status" value="1"/>
</dbReference>
<dbReference type="PROSITE" id="PS50109">
    <property type="entry name" value="HIS_KIN"/>
    <property type="match status" value="1"/>
</dbReference>
<evidence type="ECO:0000256" key="3">
    <source>
        <dbReference type="ARBA" id="ARBA00012438"/>
    </source>
</evidence>
<evidence type="ECO:0000313" key="14">
    <source>
        <dbReference type="EMBL" id="GAA0359273.1"/>
    </source>
</evidence>
<keyword evidence="5" id="KW-0808">Transferase</keyword>
<keyword evidence="15" id="KW-1185">Reference proteome</keyword>
<gene>
    <name evidence="14" type="ORF">GCM10010151_56260</name>
</gene>
<evidence type="ECO:0000256" key="10">
    <source>
        <dbReference type="ARBA" id="ARBA00023136"/>
    </source>
</evidence>
<feature type="transmembrane region" description="Helical" evidence="11">
    <location>
        <begin position="102"/>
        <end position="125"/>
    </location>
</feature>
<accession>A0ABN0XAV6</accession>
<dbReference type="GO" id="GO:0005524">
    <property type="term" value="F:ATP binding"/>
    <property type="evidence" value="ECO:0007669"/>
    <property type="project" value="UniProtKB-KW"/>
</dbReference>
<dbReference type="SUPFAM" id="SSF55874">
    <property type="entry name" value="ATPase domain of HSP90 chaperone/DNA topoisomerase II/histidine kinase"/>
    <property type="match status" value="1"/>
</dbReference>
<dbReference type="SMART" id="SM00304">
    <property type="entry name" value="HAMP"/>
    <property type="match status" value="1"/>
</dbReference>
<comment type="caution">
    <text evidence="14">The sequence shown here is derived from an EMBL/GenBank/DDBJ whole genome shotgun (WGS) entry which is preliminary data.</text>
</comment>
<dbReference type="Gene3D" id="1.10.287.130">
    <property type="match status" value="1"/>
</dbReference>
<dbReference type="SUPFAM" id="SSF47384">
    <property type="entry name" value="Homodimeric domain of signal transducing histidine kinase"/>
    <property type="match status" value="1"/>
</dbReference>
<organism evidence="14 15">
    <name type="scientific">Actinoallomurus spadix</name>
    <dbReference type="NCBI Taxonomy" id="79912"/>
    <lineage>
        <taxon>Bacteria</taxon>
        <taxon>Bacillati</taxon>
        <taxon>Actinomycetota</taxon>
        <taxon>Actinomycetes</taxon>
        <taxon>Streptosporangiales</taxon>
        <taxon>Thermomonosporaceae</taxon>
        <taxon>Actinoallomurus</taxon>
    </lineage>
</organism>
<dbReference type="RefSeq" id="WP_252804025.1">
    <property type="nucleotide sequence ID" value="NZ_BAAABM010000053.1"/>
</dbReference>
<evidence type="ECO:0000313" key="15">
    <source>
        <dbReference type="Proteomes" id="UP001501822"/>
    </source>
</evidence>
<feature type="transmembrane region" description="Helical" evidence="11">
    <location>
        <begin position="20"/>
        <end position="45"/>
    </location>
</feature>
<evidence type="ECO:0000256" key="7">
    <source>
        <dbReference type="ARBA" id="ARBA00022777"/>
    </source>
</evidence>
<dbReference type="InterPro" id="IPR003661">
    <property type="entry name" value="HisK_dim/P_dom"/>
</dbReference>
<reference evidence="14 15" key="1">
    <citation type="journal article" date="2019" name="Int. J. Syst. Evol. Microbiol.">
        <title>The Global Catalogue of Microorganisms (GCM) 10K type strain sequencing project: providing services to taxonomists for standard genome sequencing and annotation.</title>
        <authorList>
            <consortium name="The Broad Institute Genomics Platform"/>
            <consortium name="The Broad Institute Genome Sequencing Center for Infectious Disease"/>
            <person name="Wu L."/>
            <person name="Ma J."/>
        </authorList>
    </citation>
    <scope>NUCLEOTIDE SEQUENCE [LARGE SCALE GENOMIC DNA]</scope>
    <source>
        <strain evidence="14 15">JCM 3146</strain>
    </source>
</reference>